<accession>A0A9D3PT67</accession>
<evidence type="ECO:0000313" key="2">
    <source>
        <dbReference type="EMBL" id="KAG7468073.1"/>
    </source>
</evidence>
<feature type="region of interest" description="Disordered" evidence="1">
    <location>
        <begin position="66"/>
        <end position="104"/>
    </location>
</feature>
<organism evidence="2 3">
    <name type="scientific">Megalops atlanticus</name>
    <name type="common">Tarpon</name>
    <name type="synonym">Clupea gigantea</name>
    <dbReference type="NCBI Taxonomy" id="7932"/>
    <lineage>
        <taxon>Eukaryota</taxon>
        <taxon>Metazoa</taxon>
        <taxon>Chordata</taxon>
        <taxon>Craniata</taxon>
        <taxon>Vertebrata</taxon>
        <taxon>Euteleostomi</taxon>
        <taxon>Actinopterygii</taxon>
        <taxon>Neopterygii</taxon>
        <taxon>Teleostei</taxon>
        <taxon>Elopiformes</taxon>
        <taxon>Megalopidae</taxon>
        <taxon>Megalops</taxon>
    </lineage>
</organism>
<keyword evidence="3" id="KW-1185">Reference proteome</keyword>
<dbReference type="EMBL" id="JAFDVH010000011">
    <property type="protein sequence ID" value="KAG7468073.1"/>
    <property type="molecule type" value="Genomic_DNA"/>
</dbReference>
<dbReference type="Proteomes" id="UP001046870">
    <property type="component" value="Chromosome 11"/>
</dbReference>
<comment type="caution">
    <text evidence="2">The sequence shown here is derived from an EMBL/GenBank/DDBJ whole genome shotgun (WGS) entry which is preliminary data.</text>
</comment>
<dbReference type="OrthoDB" id="10482363at2759"/>
<proteinExistence type="predicted"/>
<feature type="compositionally biased region" description="Polar residues" evidence="1">
    <location>
        <begin position="72"/>
        <end position="81"/>
    </location>
</feature>
<protein>
    <submittedName>
        <fullName evidence="2">Uncharacterized protein</fullName>
    </submittedName>
</protein>
<gene>
    <name evidence="2" type="ORF">MATL_G00138970</name>
</gene>
<reference evidence="2" key="1">
    <citation type="submission" date="2021-01" db="EMBL/GenBank/DDBJ databases">
        <authorList>
            <person name="Zahm M."/>
            <person name="Roques C."/>
            <person name="Cabau C."/>
            <person name="Klopp C."/>
            <person name="Donnadieu C."/>
            <person name="Jouanno E."/>
            <person name="Lampietro C."/>
            <person name="Louis A."/>
            <person name="Herpin A."/>
            <person name="Echchiki A."/>
            <person name="Berthelot C."/>
            <person name="Parey E."/>
            <person name="Roest-Crollius H."/>
            <person name="Braasch I."/>
            <person name="Postlethwait J."/>
            <person name="Bobe J."/>
            <person name="Montfort J."/>
            <person name="Bouchez O."/>
            <person name="Begum T."/>
            <person name="Mejri S."/>
            <person name="Adams A."/>
            <person name="Chen W.-J."/>
            <person name="Guiguen Y."/>
        </authorList>
    </citation>
    <scope>NUCLEOTIDE SEQUENCE</scope>
    <source>
        <strain evidence="2">YG-15Mar2019-1</strain>
        <tissue evidence="2">Brain</tissue>
    </source>
</reference>
<evidence type="ECO:0000256" key="1">
    <source>
        <dbReference type="SAM" id="MobiDB-lite"/>
    </source>
</evidence>
<evidence type="ECO:0000313" key="3">
    <source>
        <dbReference type="Proteomes" id="UP001046870"/>
    </source>
</evidence>
<name>A0A9D3PT67_MEGAT</name>
<dbReference type="AlphaFoldDB" id="A0A9D3PT67"/>
<sequence>MHRQILPGLALDPWEQLQEQKSQTSAIEEPCIQTPFLKSSISGQKNIGAHSCHLVLRIFAARRTPVPHSKDASITGQSSPTPRADSVDDKQGLKTDCASKPSQG</sequence>